<sequence>MHISTSRHSPQYSPSPSNKILSVSLSYKSCATILSRIKTTHFIFFNFITSLFPILPTPPKNILHQLRGCSDCWVCLGGGVGSGSAGSAAALPPSMSCGDI</sequence>
<protein>
    <submittedName>
        <fullName evidence="1">Uncharacterized protein</fullName>
    </submittedName>
</protein>
<name>J9CXB3_9ZZZZ</name>
<accession>J9CXB3</accession>
<gene>
    <name evidence="1" type="ORF">EVA_06990</name>
</gene>
<dbReference type="AlphaFoldDB" id="J9CXB3"/>
<comment type="caution">
    <text evidence="1">The sequence shown here is derived from an EMBL/GenBank/DDBJ whole genome shotgun (WGS) entry which is preliminary data.</text>
</comment>
<evidence type="ECO:0000313" key="1">
    <source>
        <dbReference type="EMBL" id="EJX04901.1"/>
    </source>
</evidence>
<organism evidence="1">
    <name type="scientific">gut metagenome</name>
    <dbReference type="NCBI Taxonomy" id="749906"/>
    <lineage>
        <taxon>unclassified sequences</taxon>
        <taxon>metagenomes</taxon>
        <taxon>organismal metagenomes</taxon>
    </lineage>
</organism>
<dbReference type="EMBL" id="AMCI01001651">
    <property type="protein sequence ID" value="EJX04901.1"/>
    <property type="molecule type" value="Genomic_DNA"/>
</dbReference>
<proteinExistence type="predicted"/>
<reference evidence="1" key="1">
    <citation type="journal article" date="2012" name="PLoS ONE">
        <title>Gene sets for utilization of primary and secondary nutrition supplies in the distal gut of endangered iberian lynx.</title>
        <authorList>
            <person name="Alcaide M."/>
            <person name="Messina E."/>
            <person name="Richter M."/>
            <person name="Bargiela R."/>
            <person name="Peplies J."/>
            <person name="Huws S.A."/>
            <person name="Newbold C.J."/>
            <person name="Golyshin P.N."/>
            <person name="Simon M.A."/>
            <person name="Lopez G."/>
            <person name="Yakimov M.M."/>
            <person name="Ferrer M."/>
        </authorList>
    </citation>
    <scope>NUCLEOTIDE SEQUENCE</scope>
</reference>